<dbReference type="GO" id="GO:0006487">
    <property type="term" value="P:protein N-linked glycosylation"/>
    <property type="evidence" value="ECO:0007669"/>
    <property type="project" value="TreeGrafter"/>
</dbReference>
<comment type="subcellular location">
    <subcellularLocation>
        <location evidence="1 12">Endoplasmic reticulum membrane</location>
        <topology evidence="1 12">Multi-pass membrane protein</topology>
    </subcellularLocation>
</comment>
<evidence type="ECO:0000256" key="5">
    <source>
        <dbReference type="ARBA" id="ARBA00022679"/>
    </source>
</evidence>
<feature type="transmembrane region" description="Helical" evidence="12">
    <location>
        <begin position="294"/>
        <end position="312"/>
    </location>
</feature>
<keyword evidence="9 12" id="KW-0472">Membrane</keyword>
<evidence type="ECO:0000256" key="2">
    <source>
        <dbReference type="ARBA" id="ARBA00004922"/>
    </source>
</evidence>
<evidence type="ECO:0000256" key="12">
    <source>
        <dbReference type="RuleBase" id="RU363075"/>
    </source>
</evidence>
<dbReference type="GO" id="GO:0005789">
    <property type="term" value="C:endoplasmic reticulum membrane"/>
    <property type="evidence" value="ECO:0007669"/>
    <property type="project" value="UniProtKB-SubCell"/>
</dbReference>
<feature type="transmembrane region" description="Helical" evidence="12">
    <location>
        <begin position="199"/>
        <end position="227"/>
    </location>
</feature>
<keyword evidence="4 12" id="KW-0328">Glycosyltransferase</keyword>
<evidence type="ECO:0000256" key="3">
    <source>
        <dbReference type="ARBA" id="ARBA00007063"/>
    </source>
</evidence>
<keyword evidence="6 12" id="KW-0812">Transmembrane</keyword>
<keyword evidence="8 12" id="KW-1133">Transmembrane helix</keyword>
<dbReference type="InterPro" id="IPR005599">
    <property type="entry name" value="GPI_mannosylTrfase"/>
</dbReference>
<dbReference type="Proteomes" id="UP000187013">
    <property type="component" value="Unassembled WGS sequence"/>
</dbReference>
<proteinExistence type="inferred from homology"/>
<feature type="transmembrane region" description="Helical" evidence="12">
    <location>
        <begin position="375"/>
        <end position="395"/>
    </location>
</feature>
<evidence type="ECO:0000313" key="13">
    <source>
        <dbReference type="EMBL" id="GAV48941.1"/>
    </source>
</evidence>
<reference evidence="13 14" key="1">
    <citation type="submission" date="2016-08" db="EMBL/GenBank/DDBJ databases">
        <title>Draft genome sequence of allopolyploid Zygosaccharomyces rouxii.</title>
        <authorList>
            <person name="Watanabe J."/>
            <person name="Uehara K."/>
            <person name="Mogi Y."/>
            <person name="Tsukioka Y."/>
        </authorList>
    </citation>
    <scope>NUCLEOTIDE SEQUENCE [LARGE SCALE GENOMIC DNA]</scope>
    <source>
        <strain evidence="13 14">NBRC 110957</strain>
    </source>
</reference>
<comment type="catalytic activity">
    <reaction evidence="11">
        <text>an alpha-D-Man-(1-&gt;2)-alpha-D-Man-(1-&gt;2)-alpha-D-Man-(1-&gt;3)-[alpha-D-Man-(1-&gt;2)-alpha-D-Man-(1-&gt;3)-alpha-D-Man-(1-&gt;6)]-beta-D-Man-(1-&gt;4)-beta-D-GlcNAc-(1-&gt;4)-alpha-D-GlcNAc-diphospho-di-trans,poly-cis-dolichol + a di-trans,poly-cis-dolichyl beta-D-mannosyl phosphate = an alpha-D-Man-(1-&gt;2)-alpha-D-Man-(1-&gt;2)-alpha-D-Man-(1-&gt;3)-[alpha-D-Man-(1-&gt;2)-alpha-D-Man-(1-&gt;3)-[alpha-D-Man-(1-&gt;6)]-alpha-D-Man-(1-&gt;6)]-beta-D-Man-(1-&gt;4)-beta-D-GlcNAc-(1-&gt;4)-alpha-D-GlcNAc-diphospho-di-trans,poly-cis-dolichol + a di-trans,poly-cis-dolichyl phosphate + H(+)</text>
        <dbReference type="Rhea" id="RHEA:29535"/>
        <dbReference type="Rhea" id="RHEA-COMP:19498"/>
        <dbReference type="Rhea" id="RHEA-COMP:19501"/>
        <dbReference type="Rhea" id="RHEA-COMP:19518"/>
        <dbReference type="Rhea" id="RHEA-COMP:19519"/>
        <dbReference type="ChEBI" id="CHEBI:15378"/>
        <dbReference type="ChEBI" id="CHEBI:57683"/>
        <dbReference type="ChEBI" id="CHEBI:58211"/>
        <dbReference type="ChEBI" id="CHEBI:132517"/>
        <dbReference type="ChEBI" id="CHEBI:132519"/>
        <dbReference type="EC" id="2.4.1.260"/>
    </reaction>
    <physiologicalReaction direction="left-to-right" evidence="11">
        <dbReference type="Rhea" id="RHEA:29536"/>
    </physiologicalReaction>
</comment>
<evidence type="ECO:0000256" key="1">
    <source>
        <dbReference type="ARBA" id="ARBA00004477"/>
    </source>
</evidence>
<dbReference type="PANTHER" id="PTHR22760:SF1">
    <property type="entry name" value="DOL-P-MAN:MAN(7)GLCNAC(2)-PP-DOL ALPHA-1,6-MANNOSYLTRANSFERASE"/>
    <property type="match status" value="1"/>
</dbReference>
<protein>
    <recommendedName>
        <fullName evidence="12">Mannosyltransferase</fullName>
        <ecNumber evidence="12">2.4.1.-</ecNumber>
    </recommendedName>
</protein>
<gene>
    <name evidence="13" type="ORF">ZYGR_0N03460</name>
</gene>
<dbReference type="GO" id="GO:0052917">
    <property type="term" value="F:dol-P-Man:Man(7)GlcNAc(2)-PP-Dol alpha-1,6-mannosyltransferase activity"/>
    <property type="evidence" value="ECO:0007669"/>
    <property type="project" value="UniProtKB-EC"/>
</dbReference>
<name>A0A1Q2ZZQ8_ZYGRO</name>
<dbReference type="OrthoDB" id="19039at2759"/>
<feature type="transmembrane region" description="Helical" evidence="12">
    <location>
        <begin position="319"/>
        <end position="337"/>
    </location>
</feature>
<evidence type="ECO:0000256" key="8">
    <source>
        <dbReference type="ARBA" id="ARBA00022989"/>
    </source>
</evidence>
<dbReference type="AlphaFoldDB" id="A0A1Q2ZZQ8"/>
<comment type="similarity">
    <text evidence="3 12">Belongs to the glycosyltransferase 22 family.</text>
</comment>
<evidence type="ECO:0000256" key="7">
    <source>
        <dbReference type="ARBA" id="ARBA00022824"/>
    </source>
</evidence>
<comment type="caution">
    <text evidence="13">The sequence shown here is derived from an EMBL/GenBank/DDBJ whole genome shotgun (WGS) entry which is preliminary data.</text>
</comment>
<keyword evidence="7 12" id="KW-0256">Endoplasmic reticulum</keyword>
<accession>A0A1Q2ZZQ8</accession>
<evidence type="ECO:0000256" key="6">
    <source>
        <dbReference type="ARBA" id="ARBA00022692"/>
    </source>
</evidence>
<feature type="transmembrane region" description="Helical" evidence="12">
    <location>
        <begin position="343"/>
        <end position="363"/>
    </location>
</feature>
<comment type="function">
    <text evidence="10">Mannosyltransferase that operates in the biosynthetic pathway of dolichol-linked oligosaccharides, the glycan precursors employed in protein asparagine (N)-glycosylation. The assembly of dolichol-linked oligosaccharides begins on the cytosolic side of the endoplasmic reticulum membrane and finishes in its lumen. The sequential addition of sugars to dolichol pyrophosphate produces dolichol-linked oligosaccharides containing fourteen sugars, including two GlcNAcs, nine mannoses and three glucoses. Once assembled, the oligosaccharide is transferred from the lipid to nascent proteins by oligosaccharyltransferases. In the lumen of the endoplasmic reticulum, adds the eighth mannose residue in an alpha-1,6 linkage onto Man(7)GlcNAc(2)-PP-dolichol to produce Man(8)GlcNAc(2)-PP-dolichol.</text>
</comment>
<dbReference type="PANTHER" id="PTHR22760">
    <property type="entry name" value="GLYCOSYLTRANSFERASE"/>
    <property type="match status" value="1"/>
</dbReference>
<dbReference type="EMBL" id="BDGX01000014">
    <property type="protein sequence ID" value="GAV48941.1"/>
    <property type="molecule type" value="Genomic_DNA"/>
</dbReference>
<dbReference type="eggNOG" id="KOG2516">
    <property type="taxonomic scope" value="Eukaryota"/>
</dbReference>
<keyword evidence="5" id="KW-0808">Transferase</keyword>
<evidence type="ECO:0000256" key="9">
    <source>
        <dbReference type="ARBA" id="ARBA00023136"/>
    </source>
</evidence>
<evidence type="ECO:0000256" key="10">
    <source>
        <dbReference type="ARBA" id="ARBA00044721"/>
    </source>
</evidence>
<dbReference type="Pfam" id="PF03901">
    <property type="entry name" value="Glyco_transf_22"/>
    <property type="match status" value="1"/>
</dbReference>
<dbReference type="EC" id="2.4.1.-" evidence="12"/>
<dbReference type="UniPathway" id="UPA00378"/>
<evidence type="ECO:0000256" key="4">
    <source>
        <dbReference type="ARBA" id="ARBA00022676"/>
    </source>
</evidence>
<feature type="transmembrane region" description="Helical" evidence="12">
    <location>
        <begin position="239"/>
        <end position="259"/>
    </location>
</feature>
<organism evidence="13 14">
    <name type="scientific">Zygosaccharomyces rouxii</name>
    <dbReference type="NCBI Taxonomy" id="4956"/>
    <lineage>
        <taxon>Eukaryota</taxon>
        <taxon>Fungi</taxon>
        <taxon>Dikarya</taxon>
        <taxon>Ascomycota</taxon>
        <taxon>Saccharomycotina</taxon>
        <taxon>Saccharomycetes</taxon>
        <taxon>Saccharomycetales</taxon>
        <taxon>Saccharomycetaceae</taxon>
        <taxon>Zygosaccharomyces</taxon>
    </lineage>
</organism>
<comment type="pathway">
    <text evidence="2">Protein modification; protein glycosylation.</text>
</comment>
<evidence type="ECO:0000256" key="11">
    <source>
        <dbReference type="ARBA" id="ARBA00048899"/>
    </source>
</evidence>
<sequence length="565" mass="64314">MGWSYLDYGVILLISIYLRKAPFTKVEESFSIQAVHDILNYGILDISRYDHLQFPGVVPRSFIGPLIIAALTKPFTYASSIFSPNSPTQFEWQLLTRAIIGLTNWLGLMYLKNCGEHALETQRLEEQEEDKKNKEEGRPVAIRRPDVNLISMGSWFTVNVLSQFHLIFYSSRPLPNFVLTLPLTNVALGWVLLGNYKQSVFLLAFTAIIFRLEVAALCAGVALLSIFYKKLNWFNAIKFGLMGGIIGMGLTLTVDSYFWRDWCIPEVDAFIFNVIRGKSAEWGIESPAGYFTHYLRTMFVPPTILLMGVIGFRNAPKNIRIVSLAAFFHIFVLSFQPHKEWRFIIYSIPPIILLGSTAAAYIWENLTVRKAFHALIIAVVGISPLISLATSFAFLHVSSMNYPGGQALTDFNEMIIANNITNVTVHMNVPVCMTGVTRFGELDFDKYGVIYDKTEDLNELKEKWNTFDYLIDQEGTAASIPFEKHPEKNWEQVSSAQIFVGLDPSVFNGVLKENETPFDFIYRLIKANVNLFSFFSDLIDSAFLRDDIFYTYRRISHDEDHAESQ</sequence>
<evidence type="ECO:0000313" key="14">
    <source>
        <dbReference type="Proteomes" id="UP000187013"/>
    </source>
</evidence>